<dbReference type="PaxDb" id="29760-VIT_15s0046g02770.t01"/>
<gene>
    <name evidence="1" type="ordered locus">VIT_15s0046g02770</name>
</gene>
<dbReference type="EMBL" id="FN596755">
    <property type="protein sequence ID" value="CBI40358.3"/>
    <property type="molecule type" value="Genomic_DNA"/>
</dbReference>
<dbReference type="HOGENOM" id="CLU_1108679_0_0_1"/>
<dbReference type="AlphaFoldDB" id="D7UC93"/>
<evidence type="ECO:0000313" key="2">
    <source>
        <dbReference type="Proteomes" id="UP000009183"/>
    </source>
</evidence>
<dbReference type="InParanoid" id="D7UC93"/>
<protein>
    <submittedName>
        <fullName evidence="1">Uncharacterized protein</fullName>
    </submittedName>
</protein>
<organism evidence="1 2">
    <name type="scientific">Vitis vinifera</name>
    <name type="common">Grape</name>
    <dbReference type="NCBI Taxonomy" id="29760"/>
    <lineage>
        <taxon>Eukaryota</taxon>
        <taxon>Viridiplantae</taxon>
        <taxon>Streptophyta</taxon>
        <taxon>Embryophyta</taxon>
        <taxon>Tracheophyta</taxon>
        <taxon>Spermatophyta</taxon>
        <taxon>Magnoliopsida</taxon>
        <taxon>eudicotyledons</taxon>
        <taxon>Gunneridae</taxon>
        <taxon>Pentapetalae</taxon>
        <taxon>rosids</taxon>
        <taxon>Vitales</taxon>
        <taxon>Vitaceae</taxon>
        <taxon>Viteae</taxon>
        <taxon>Vitis</taxon>
    </lineage>
</organism>
<accession>D7UC93</accession>
<sequence>MQTEPPNLPTHFSLYTFIFFPYHLSLPKLHRVPIFLNATTQCISPPPLMPTYPFFVFCLIPTCLRFHVCTHFQALILSSFMLMPTILHLSHAYPLHPTTFSLSTPHALHAYQLLTNLHYLPTFLSLSFPLLIIHPLITQTWPYIEEKQRLCLQGCGLKLEPNPYVKIKSSKLIFSPILNWPSWRCGLKLEPSPYVKIKSSKLFCSPILSWPSWRCGLKLEPRPVCVDERPFALLSHFKLVHAHAKPIPTSN</sequence>
<reference evidence="2" key="1">
    <citation type="journal article" date="2007" name="Nature">
        <title>The grapevine genome sequence suggests ancestral hexaploidization in major angiosperm phyla.</title>
        <authorList>
            <consortium name="The French-Italian Public Consortium for Grapevine Genome Characterization."/>
            <person name="Jaillon O."/>
            <person name="Aury J.-M."/>
            <person name="Noel B."/>
            <person name="Policriti A."/>
            <person name="Clepet C."/>
            <person name="Casagrande A."/>
            <person name="Choisne N."/>
            <person name="Aubourg S."/>
            <person name="Vitulo N."/>
            <person name="Jubin C."/>
            <person name="Vezzi A."/>
            <person name="Legeai F."/>
            <person name="Hugueney P."/>
            <person name="Dasilva C."/>
            <person name="Horner D."/>
            <person name="Mica E."/>
            <person name="Jublot D."/>
            <person name="Poulain J."/>
            <person name="Bruyere C."/>
            <person name="Billault A."/>
            <person name="Segurens B."/>
            <person name="Gouyvenoux M."/>
            <person name="Ugarte E."/>
            <person name="Cattonaro F."/>
            <person name="Anthouard V."/>
            <person name="Vico V."/>
            <person name="Del Fabbro C."/>
            <person name="Alaux M."/>
            <person name="Di Gaspero G."/>
            <person name="Dumas V."/>
            <person name="Felice N."/>
            <person name="Paillard S."/>
            <person name="Juman I."/>
            <person name="Moroldo M."/>
            <person name="Scalabrin S."/>
            <person name="Canaguier A."/>
            <person name="Le Clainche I."/>
            <person name="Malacrida G."/>
            <person name="Durand E."/>
            <person name="Pesole G."/>
            <person name="Laucou V."/>
            <person name="Chatelet P."/>
            <person name="Merdinoglu D."/>
            <person name="Delledonne M."/>
            <person name="Pezzotti M."/>
            <person name="Lecharny A."/>
            <person name="Scarpelli C."/>
            <person name="Artiguenave F."/>
            <person name="Pe M.E."/>
            <person name="Valle G."/>
            <person name="Morgante M."/>
            <person name="Caboche M."/>
            <person name="Adam-Blondon A.-F."/>
            <person name="Weissenbach J."/>
            <person name="Quetier F."/>
            <person name="Wincker P."/>
        </authorList>
    </citation>
    <scope>NUCLEOTIDE SEQUENCE [LARGE SCALE GENOMIC DNA]</scope>
    <source>
        <strain evidence="2">cv. Pinot noir / PN40024</strain>
    </source>
</reference>
<keyword evidence="2" id="KW-1185">Reference proteome</keyword>
<name>D7UC93_VITVI</name>
<dbReference type="Proteomes" id="UP000009183">
    <property type="component" value="Chromosome 15"/>
</dbReference>
<proteinExistence type="predicted"/>
<evidence type="ECO:0000313" key="1">
    <source>
        <dbReference type="EMBL" id="CBI40358.3"/>
    </source>
</evidence>